<reference evidence="8 9" key="1">
    <citation type="submission" date="2023-04" db="EMBL/GenBank/DDBJ databases">
        <title>Clostridium tannerae sp. nov., isolated from the fecal material of an alpaca.</title>
        <authorList>
            <person name="Miller S."/>
            <person name="Hendry M."/>
            <person name="King J."/>
            <person name="Sankaranarayanan K."/>
            <person name="Lawson P.A."/>
        </authorList>
    </citation>
    <scope>NUCLEOTIDE SEQUENCE [LARGE SCALE GENOMIC DNA]</scope>
    <source>
        <strain evidence="8 9">A1-XYC3</strain>
    </source>
</reference>
<feature type="transmembrane region" description="Helical" evidence="5">
    <location>
        <begin position="194"/>
        <end position="213"/>
    </location>
</feature>
<dbReference type="RefSeq" id="WP_318798869.1">
    <property type="nucleotide sequence ID" value="NZ_JARUJP010000022.1"/>
</dbReference>
<keyword evidence="4" id="KW-0175">Coiled coil</keyword>
<dbReference type="SUPFAM" id="SSF58104">
    <property type="entry name" value="Methyl-accepting chemotaxis protein (MCP) signaling domain"/>
    <property type="match status" value="1"/>
</dbReference>
<dbReference type="Pfam" id="PF00672">
    <property type="entry name" value="HAMP"/>
    <property type="match status" value="1"/>
</dbReference>
<keyword evidence="9" id="KW-1185">Reference proteome</keyword>
<comment type="similarity">
    <text evidence="2">Belongs to the methyl-accepting chemotaxis (MCP) protein family.</text>
</comment>
<keyword evidence="5" id="KW-0812">Transmembrane</keyword>
<feature type="domain" description="HAMP" evidence="7">
    <location>
        <begin position="215"/>
        <end position="267"/>
    </location>
</feature>
<proteinExistence type="inferred from homology"/>
<dbReference type="PROSITE" id="PS50885">
    <property type="entry name" value="HAMP"/>
    <property type="match status" value="1"/>
</dbReference>
<protein>
    <submittedName>
        <fullName evidence="8">Methyl-accepting chemotaxis protein</fullName>
    </submittedName>
</protein>
<gene>
    <name evidence="8" type="ORF">P8V03_15490</name>
</gene>
<evidence type="ECO:0000256" key="5">
    <source>
        <dbReference type="SAM" id="Phobius"/>
    </source>
</evidence>
<dbReference type="InterPro" id="IPR051310">
    <property type="entry name" value="MCP_chemotaxis"/>
</dbReference>
<evidence type="ECO:0000256" key="2">
    <source>
        <dbReference type="ARBA" id="ARBA00029447"/>
    </source>
</evidence>
<dbReference type="SMART" id="SM00283">
    <property type="entry name" value="MA"/>
    <property type="match status" value="1"/>
</dbReference>
<accession>A0ABU4JWL7</accession>
<evidence type="ECO:0000256" key="3">
    <source>
        <dbReference type="PROSITE-ProRule" id="PRU00284"/>
    </source>
</evidence>
<dbReference type="InterPro" id="IPR047347">
    <property type="entry name" value="YvaQ-like_sensor"/>
</dbReference>
<evidence type="ECO:0000313" key="9">
    <source>
        <dbReference type="Proteomes" id="UP001281656"/>
    </source>
</evidence>
<evidence type="ECO:0000259" key="7">
    <source>
        <dbReference type="PROSITE" id="PS50885"/>
    </source>
</evidence>
<comment type="caution">
    <text evidence="8">The sequence shown here is derived from an EMBL/GenBank/DDBJ whole genome shotgun (WGS) entry which is preliminary data.</text>
</comment>
<dbReference type="InterPro" id="IPR004090">
    <property type="entry name" value="Chemotax_Me-accpt_rcpt"/>
</dbReference>
<name>A0ABU4JWL7_9CLOT</name>
<dbReference type="CDD" id="cd19411">
    <property type="entry name" value="MCP2201-like_sensor"/>
    <property type="match status" value="1"/>
</dbReference>
<evidence type="ECO:0000256" key="1">
    <source>
        <dbReference type="ARBA" id="ARBA00022500"/>
    </source>
</evidence>
<dbReference type="Pfam" id="PF00015">
    <property type="entry name" value="MCPsignal"/>
    <property type="match status" value="1"/>
</dbReference>
<keyword evidence="5" id="KW-1133">Transmembrane helix</keyword>
<evidence type="ECO:0000256" key="4">
    <source>
        <dbReference type="SAM" id="Coils"/>
    </source>
</evidence>
<organism evidence="8 9">
    <name type="scientific">Clostridium tanneri</name>
    <dbReference type="NCBI Taxonomy" id="3037988"/>
    <lineage>
        <taxon>Bacteria</taxon>
        <taxon>Bacillati</taxon>
        <taxon>Bacillota</taxon>
        <taxon>Clostridia</taxon>
        <taxon>Eubacteriales</taxon>
        <taxon>Clostridiaceae</taxon>
        <taxon>Clostridium</taxon>
    </lineage>
</organism>
<dbReference type="Gene3D" id="1.10.287.950">
    <property type="entry name" value="Methyl-accepting chemotaxis protein"/>
    <property type="match status" value="1"/>
</dbReference>
<feature type="coiled-coil region" evidence="4">
    <location>
        <begin position="68"/>
        <end position="102"/>
    </location>
</feature>
<dbReference type="Pfam" id="PF12729">
    <property type="entry name" value="4HB_MCP_1"/>
    <property type="match status" value="1"/>
</dbReference>
<dbReference type="PANTHER" id="PTHR43531:SF11">
    <property type="entry name" value="METHYL-ACCEPTING CHEMOTAXIS PROTEIN 3"/>
    <property type="match status" value="1"/>
</dbReference>
<sequence length="573" mass="63536">MRWFKNLKISHKLIFSCILGALFIAVMGVIGVVNMKKIYSSSDLIVVHNLKPLQQITAIRRNIMEINYDMLLITNQENKEDIQRLEESVKKLREADDALLKEYNSLPELEIEAEESKAYGEFVKLLPTYREKQDKLFILVKENNYAEAKEVFKEYYDTQSKIQDSIQKIVESNIQQAEKRVTNSSQVYKSSSSIMIGLAILGLVTASLLGAVIGNMIGKNLKKVVVFAERLAQGDLTKNIDIDTKDEIGDMSKALNRAIENIRELVNEIIHSTGKITSSTKEISTTVEEVSSKMELINQSTIEISASSEELSATVEEVNASTEEISSSASGLAVRAKEGESSSIEIENRALGIRDKGQEAITVTEKVYEEKYNNILRAIEAGKIVSEIRSMSDVIAAIANQTNLLSLNAAIEAARAGEHGKGFAVVADEVKKLAENSSISVSKIQSFIGEVEEAFINLSSTSEEILKHIGENVRTDYQLFLDAGFRYEEDARYVKNMSQEISLSTKTMLYSIKEVSEAIQNVAATAQSSASSSEEILSSIEDATMSIQEVVKSTQIQSELAERLNGMVQKFKV</sequence>
<keyword evidence="5" id="KW-0472">Membrane</keyword>
<dbReference type="InterPro" id="IPR024478">
    <property type="entry name" value="HlyB_4HB_MCP"/>
</dbReference>
<dbReference type="InterPro" id="IPR004089">
    <property type="entry name" value="MCPsignal_dom"/>
</dbReference>
<dbReference type="EMBL" id="JARUJP010000022">
    <property type="protein sequence ID" value="MDW8802550.1"/>
    <property type="molecule type" value="Genomic_DNA"/>
</dbReference>
<dbReference type="CDD" id="cd06225">
    <property type="entry name" value="HAMP"/>
    <property type="match status" value="1"/>
</dbReference>
<dbReference type="PRINTS" id="PR00260">
    <property type="entry name" value="CHEMTRNSDUCR"/>
</dbReference>
<dbReference type="Proteomes" id="UP001281656">
    <property type="component" value="Unassembled WGS sequence"/>
</dbReference>
<evidence type="ECO:0000259" key="6">
    <source>
        <dbReference type="PROSITE" id="PS50111"/>
    </source>
</evidence>
<feature type="domain" description="Methyl-accepting transducer" evidence="6">
    <location>
        <begin position="272"/>
        <end position="544"/>
    </location>
</feature>
<dbReference type="SMART" id="SM00304">
    <property type="entry name" value="HAMP"/>
    <property type="match status" value="1"/>
</dbReference>
<dbReference type="InterPro" id="IPR003660">
    <property type="entry name" value="HAMP_dom"/>
</dbReference>
<keyword evidence="3" id="KW-0807">Transducer</keyword>
<evidence type="ECO:0000313" key="8">
    <source>
        <dbReference type="EMBL" id="MDW8802550.1"/>
    </source>
</evidence>
<keyword evidence="1" id="KW-0145">Chemotaxis</keyword>
<dbReference type="PANTHER" id="PTHR43531">
    <property type="entry name" value="PROTEIN ICFG"/>
    <property type="match status" value="1"/>
</dbReference>
<dbReference type="PROSITE" id="PS50111">
    <property type="entry name" value="CHEMOTAXIS_TRANSDUC_2"/>
    <property type="match status" value="1"/>
</dbReference>